<dbReference type="AlphaFoldDB" id="A0A4Y2U3J7"/>
<accession>A0A4Y2U3J7</accession>
<evidence type="ECO:0000313" key="2">
    <source>
        <dbReference type="Proteomes" id="UP000499080"/>
    </source>
</evidence>
<proteinExistence type="predicted"/>
<organism evidence="1 2">
    <name type="scientific">Araneus ventricosus</name>
    <name type="common">Orbweaver spider</name>
    <name type="synonym">Epeira ventricosa</name>
    <dbReference type="NCBI Taxonomy" id="182803"/>
    <lineage>
        <taxon>Eukaryota</taxon>
        <taxon>Metazoa</taxon>
        <taxon>Ecdysozoa</taxon>
        <taxon>Arthropoda</taxon>
        <taxon>Chelicerata</taxon>
        <taxon>Arachnida</taxon>
        <taxon>Araneae</taxon>
        <taxon>Araneomorphae</taxon>
        <taxon>Entelegynae</taxon>
        <taxon>Araneoidea</taxon>
        <taxon>Araneidae</taxon>
        <taxon>Araneus</taxon>
    </lineage>
</organism>
<gene>
    <name evidence="1" type="ORF">AVEN_261498_1</name>
</gene>
<keyword evidence="2" id="KW-1185">Reference proteome</keyword>
<comment type="caution">
    <text evidence="1">The sequence shown here is derived from an EMBL/GenBank/DDBJ whole genome shotgun (WGS) entry which is preliminary data.</text>
</comment>
<protein>
    <submittedName>
        <fullName evidence="1">Uncharacterized protein</fullName>
    </submittedName>
</protein>
<dbReference type="EMBL" id="BGPR01032859">
    <property type="protein sequence ID" value="GBO06564.1"/>
    <property type="molecule type" value="Genomic_DNA"/>
</dbReference>
<sequence>MVYDTPVTSVMDQIDMIMDATACFHDTPTQFKEVRESLSRRCEHALQWVEQISNIFSDLNMFFNKIMLKPLPKSLLSADLQWVCEYSPLAVTDRVSGKKIENKSSLSWFDIPTTFRDTLHLCKTIKTYGNKK</sequence>
<dbReference type="Proteomes" id="UP000499080">
    <property type="component" value="Unassembled WGS sequence"/>
</dbReference>
<evidence type="ECO:0000313" key="1">
    <source>
        <dbReference type="EMBL" id="GBO06564.1"/>
    </source>
</evidence>
<reference evidence="1 2" key="1">
    <citation type="journal article" date="2019" name="Sci. Rep.">
        <title>Orb-weaving spider Araneus ventricosus genome elucidates the spidroin gene catalogue.</title>
        <authorList>
            <person name="Kono N."/>
            <person name="Nakamura H."/>
            <person name="Ohtoshi R."/>
            <person name="Moran D.A.P."/>
            <person name="Shinohara A."/>
            <person name="Yoshida Y."/>
            <person name="Fujiwara M."/>
            <person name="Mori M."/>
            <person name="Tomita M."/>
            <person name="Arakawa K."/>
        </authorList>
    </citation>
    <scope>NUCLEOTIDE SEQUENCE [LARGE SCALE GENOMIC DNA]</scope>
</reference>
<name>A0A4Y2U3J7_ARAVE</name>